<dbReference type="RefSeq" id="WP_265162262.1">
    <property type="nucleotide sequence ID" value="NZ_CP069620.1"/>
</dbReference>
<name>A0ABY6NMQ1_9FLAO</name>
<dbReference type="PROSITE" id="PS51257">
    <property type="entry name" value="PROKAR_LIPOPROTEIN"/>
    <property type="match status" value="1"/>
</dbReference>
<organism evidence="3 4">
    <name type="scientific">Salinimicrobium tongyeongense</name>
    <dbReference type="NCBI Taxonomy" id="2809707"/>
    <lineage>
        <taxon>Bacteria</taxon>
        <taxon>Pseudomonadati</taxon>
        <taxon>Bacteroidota</taxon>
        <taxon>Flavobacteriia</taxon>
        <taxon>Flavobacteriales</taxon>
        <taxon>Flavobacteriaceae</taxon>
        <taxon>Salinimicrobium</taxon>
    </lineage>
</organism>
<comment type="similarity">
    <text evidence="1">Belongs to the YciI family.</text>
</comment>
<sequence>MKKLIFLGGAFLLIASCNQGRDTRGIPGPEEVEARIPDTIRDSEQEAAALQEQGYQTFLYGEGEKQHLMQQYFIVFLKRGENRNQDSLTAAKLQQEHLAHLERMASEGYLSMAGPFGDDGDIRGIAVYNTPNFEMADSLARLDPMVAAGRLAIEVYPWWAAKGSALK</sequence>
<evidence type="ECO:0000256" key="1">
    <source>
        <dbReference type="ARBA" id="ARBA00007689"/>
    </source>
</evidence>
<feature type="domain" description="YCII-related" evidence="2">
    <location>
        <begin position="85"/>
        <end position="158"/>
    </location>
</feature>
<dbReference type="Proteomes" id="UP001163981">
    <property type="component" value="Chromosome"/>
</dbReference>
<gene>
    <name evidence="3" type="ORF">JRG66_08040</name>
</gene>
<evidence type="ECO:0000259" key="2">
    <source>
        <dbReference type="Pfam" id="PF03795"/>
    </source>
</evidence>
<evidence type="ECO:0000313" key="4">
    <source>
        <dbReference type="Proteomes" id="UP001163981"/>
    </source>
</evidence>
<proteinExistence type="inferred from homology"/>
<evidence type="ECO:0000313" key="3">
    <source>
        <dbReference type="EMBL" id="UZH53966.1"/>
    </source>
</evidence>
<dbReference type="EMBL" id="CP069620">
    <property type="protein sequence ID" value="UZH53966.1"/>
    <property type="molecule type" value="Genomic_DNA"/>
</dbReference>
<dbReference type="InterPro" id="IPR005545">
    <property type="entry name" value="YCII"/>
</dbReference>
<keyword evidence="4" id="KW-1185">Reference proteome</keyword>
<dbReference type="InterPro" id="IPR011008">
    <property type="entry name" value="Dimeric_a/b-barrel"/>
</dbReference>
<accession>A0ABY6NMQ1</accession>
<dbReference type="SUPFAM" id="SSF54909">
    <property type="entry name" value="Dimeric alpha+beta barrel"/>
    <property type="match status" value="1"/>
</dbReference>
<protein>
    <recommendedName>
        <fullName evidence="2">YCII-related domain-containing protein</fullName>
    </recommendedName>
</protein>
<reference evidence="3" key="1">
    <citation type="submission" date="2021-02" db="EMBL/GenBank/DDBJ databases">
        <title>Salinimicrobium sp. nov. isolated from seawater in Tongyeong, Republic of Korea.</title>
        <authorList>
            <person name="Lee S.-J."/>
        </authorList>
    </citation>
    <scope>NUCLEOTIDE SEQUENCE</scope>
    <source>
        <strain evidence="3">HN-2-9-2</strain>
    </source>
</reference>
<dbReference type="Gene3D" id="3.30.70.1060">
    <property type="entry name" value="Dimeric alpha+beta barrel"/>
    <property type="match status" value="1"/>
</dbReference>
<dbReference type="Pfam" id="PF03795">
    <property type="entry name" value="YCII"/>
    <property type="match status" value="1"/>
</dbReference>